<evidence type="ECO:0000313" key="1">
    <source>
        <dbReference type="EMBL" id="KIM28656.1"/>
    </source>
</evidence>
<dbReference type="HOGENOM" id="CLU_2639644_0_0_1"/>
<protein>
    <submittedName>
        <fullName evidence="1">Uncharacterized protein</fullName>
    </submittedName>
</protein>
<accession>A0A0C3BB50</accession>
<gene>
    <name evidence="1" type="ORF">M408DRAFT_137747</name>
</gene>
<reference evidence="2" key="2">
    <citation type="submission" date="2015-01" db="EMBL/GenBank/DDBJ databases">
        <title>Evolutionary Origins and Diversification of the Mycorrhizal Mutualists.</title>
        <authorList>
            <consortium name="DOE Joint Genome Institute"/>
            <consortium name="Mycorrhizal Genomics Consortium"/>
            <person name="Kohler A."/>
            <person name="Kuo A."/>
            <person name="Nagy L.G."/>
            <person name="Floudas D."/>
            <person name="Copeland A."/>
            <person name="Barry K.W."/>
            <person name="Cichocki N."/>
            <person name="Veneault-Fourrey C."/>
            <person name="LaButti K."/>
            <person name="Lindquist E.A."/>
            <person name="Lipzen A."/>
            <person name="Lundell T."/>
            <person name="Morin E."/>
            <person name="Murat C."/>
            <person name="Riley R."/>
            <person name="Ohm R."/>
            <person name="Sun H."/>
            <person name="Tunlid A."/>
            <person name="Henrissat B."/>
            <person name="Grigoriev I.V."/>
            <person name="Hibbett D.S."/>
            <person name="Martin F."/>
        </authorList>
    </citation>
    <scope>NUCLEOTIDE SEQUENCE [LARGE SCALE GENOMIC DNA]</scope>
    <source>
        <strain evidence="2">MAFF 305830</strain>
    </source>
</reference>
<keyword evidence="2" id="KW-1185">Reference proteome</keyword>
<organism evidence="1 2">
    <name type="scientific">Serendipita vermifera MAFF 305830</name>
    <dbReference type="NCBI Taxonomy" id="933852"/>
    <lineage>
        <taxon>Eukaryota</taxon>
        <taxon>Fungi</taxon>
        <taxon>Dikarya</taxon>
        <taxon>Basidiomycota</taxon>
        <taxon>Agaricomycotina</taxon>
        <taxon>Agaricomycetes</taxon>
        <taxon>Sebacinales</taxon>
        <taxon>Serendipitaceae</taxon>
        <taxon>Serendipita</taxon>
    </lineage>
</organism>
<reference evidence="1 2" key="1">
    <citation type="submission" date="2014-04" db="EMBL/GenBank/DDBJ databases">
        <authorList>
            <consortium name="DOE Joint Genome Institute"/>
            <person name="Kuo A."/>
            <person name="Zuccaro A."/>
            <person name="Kohler A."/>
            <person name="Nagy L.G."/>
            <person name="Floudas D."/>
            <person name="Copeland A."/>
            <person name="Barry K.W."/>
            <person name="Cichocki N."/>
            <person name="Veneault-Fourrey C."/>
            <person name="LaButti K."/>
            <person name="Lindquist E.A."/>
            <person name="Lipzen A."/>
            <person name="Lundell T."/>
            <person name="Morin E."/>
            <person name="Murat C."/>
            <person name="Sun H."/>
            <person name="Tunlid A."/>
            <person name="Henrissat B."/>
            <person name="Grigoriev I.V."/>
            <person name="Hibbett D.S."/>
            <person name="Martin F."/>
            <person name="Nordberg H.P."/>
            <person name="Cantor M.N."/>
            <person name="Hua S.X."/>
        </authorList>
    </citation>
    <scope>NUCLEOTIDE SEQUENCE [LARGE SCALE GENOMIC DNA]</scope>
    <source>
        <strain evidence="1 2">MAFF 305830</strain>
    </source>
</reference>
<dbReference type="Proteomes" id="UP000054097">
    <property type="component" value="Unassembled WGS sequence"/>
</dbReference>
<proteinExistence type="predicted"/>
<sequence length="77" mass="8320">MAKQRHLSEEMADLCSASSCSLLTNSSCVESLGYVLVITSTTDIVHVPKVASSRPLTKARLAVSHFSNERKLLLSSI</sequence>
<name>A0A0C3BB50_SERVB</name>
<evidence type="ECO:0000313" key="2">
    <source>
        <dbReference type="Proteomes" id="UP000054097"/>
    </source>
</evidence>
<dbReference type="EMBL" id="KN824292">
    <property type="protein sequence ID" value="KIM28656.1"/>
    <property type="molecule type" value="Genomic_DNA"/>
</dbReference>
<dbReference type="AlphaFoldDB" id="A0A0C3BB50"/>